<evidence type="ECO:0000313" key="1">
    <source>
        <dbReference type="EnsemblMetazoa" id="Aqu2.1.43099_001"/>
    </source>
</evidence>
<sequence length="102" mass="12303">MTTQLLLCTGKNYCQKKKLYNELIGLISGSQAQLMRVKRIKKKRKPRKYWVRPGRTSLWWDNMRRGETVDEEWKENLRMSKPSFLKLCDELHPFIVRQTTIM</sequence>
<accession>A0A1X7VT90</accession>
<dbReference type="OrthoDB" id="5948010at2759"/>
<reference evidence="1" key="1">
    <citation type="submission" date="2017-05" db="UniProtKB">
        <authorList>
            <consortium name="EnsemblMetazoa"/>
        </authorList>
    </citation>
    <scope>IDENTIFICATION</scope>
</reference>
<proteinExistence type="predicted"/>
<protein>
    <submittedName>
        <fullName evidence="1">Uncharacterized protein</fullName>
    </submittedName>
</protein>
<name>A0A1X7VT90_AMPQE</name>
<dbReference type="InParanoid" id="A0A1X7VT90"/>
<dbReference type="AlphaFoldDB" id="A0A1X7VT90"/>
<dbReference type="EnsemblMetazoa" id="Aqu2.1.43099_001">
    <property type="protein sequence ID" value="Aqu2.1.43099_001"/>
    <property type="gene ID" value="Aqu2.1.43099"/>
</dbReference>
<organism evidence="1">
    <name type="scientific">Amphimedon queenslandica</name>
    <name type="common">Sponge</name>
    <dbReference type="NCBI Taxonomy" id="400682"/>
    <lineage>
        <taxon>Eukaryota</taxon>
        <taxon>Metazoa</taxon>
        <taxon>Porifera</taxon>
        <taxon>Demospongiae</taxon>
        <taxon>Heteroscleromorpha</taxon>
        <taxon>Haplosclerida</taxon>
        <taxon>Niphatidae</taxon>
        <taxon>Amphimedon</taxon>
    </lineage>
</organism>